<dbReference type="EMBL" id="JADPRT010000003">
    <property type="protein sequence ID" value="MBF9068472.1"/>
    <property type="molecule type" value="Genomic_DNA"/>
</dbReference>
<reference evidence="3" key="1">
    <citation type="submission" date="2020-11" db="EMBL/GenBank/DDBJ databases">
        <title>Isolation and identification of active actinomycetes.</title>
        <authorList>
            <person name="Yu B."/>
        </authorList>
    </citation>
    <scope>NUCLEOTIDE SEQUENCE</scope>
    <source>
        <strain evidence="3">NEAU-YB345</strain>
    </source>
</reference>
<dbReference type="Proteomes" id="UP000657385">
    <property type="component" value="Unassembled WGS sequence"/>
</dbReference>
<comment type="caution">
    <text evidence="3">The sequence shown here is derived from an EMBL/GenBank/DDBJ whole genome shotgun (WGS) entry which is preliminary data.</text>
</comment>
<gene>
    <name evidence="3" type="ORF">I2501_10555</name>
</gene>
<dbReference type="InterPro" id="IPR006016">
    <property type="entry name" value="UspA"/>
</dbReference>
<keyword evidence="4" id="KW-1185">Reference proteome</keyword>
<accession>A0A931B4D4</accession>
<dbReference type="InterPro" id="IPR006015">
    <property type="entry name" value="Universal_stress_UspA"/>
</dbReference>
<dbReference type="SUPFAM" id="SSF52402">
    <property type="entry name" value="Adenine nucleotide alpha hydrolases-like"/>
    <property type="match status" value="1"/>
</dbReference>
<dbReference type="Pfam" id="PF00582">
    <property type="entry name" value="Usp"/>
    <property type="match status" value="1"/>
</dbReference>
<protein>
    <submittedName>
        <fullName evidence="3">Universal stress protein</fullName>
    </submittedName>
</protein>
<evidence type="ECO:0000313" key="4">
    <source>
        <dbReference type="Proteomes" id="UP000657385"/>
    </source>
</evidence>
<dbReference type="InterPro" id="IPR014729">
    <property type="entry name" value="Rossmann-like_a/b/a_fold"/>
</dbReference>
<evidence type="ECO:0000256" key="1">
    <source>
        <dbReference type="ARBA" id="ARBA00008791"/>
    </source>
</evidence>
<dbReference type="Gene3D" id="3.40.50.620">
    <property type="entry name" value="HUPs"/>
    <property type="match status" value="1"/>
</dbReference>
<comment type="similarity">
    <text evidence="1">Belongs to the universal stress protein A family.</text>
</comment>
<feature type="domain" description="UspA" evidence="2">
    <location>
        <begin position="19"/>
        <end position="169"/>
    </location>
</feature>
<dbReference type="AlphaFoldDB" id="A0A931B4D4"/>
<evidence type="ECO:0000313" key="3">
    <source>
        <dbReference type="EMBL" id="MBF9068472.1"/>
    </source>
</evidence>
<dbReference type="PANTHER" id="PTHR46553">
    <property type="entry name" value="ADENINE NUCLEOTIDE ALPHA HYDROLASES-LIKE SUPERFAMILY PROTEIN"/>
    <property type="match status" value="1"/>
</dbReference>
<sequence length="174" mass="17737">MQPLPVSHEPPSAHAQPGVLVGVDGSDGSLWALERALQEARAHAVPVRVLAAVNPTPLADTAVGLDDVVQDSVGRLLAGMTEVVGRAVAAVTARLETGQADPADEEAPVPTPELFVVAGDPVALLLRASQGQHTLVLGTRGNGGFPRLLLGSVASALTFHALCPVLLVPGPKRG</sequence>
<dbReference type="RefSeq" id="WP_196193596.1">
    <property type="nucleotide sequence ID" value="NZ_JADPRT010000003.1"/>
</dbReference>
<name>A0A931B4D4_9ACTN</name>
<dbReference type="PANTHER" id="PTHR46553:SF3">
    <property type="entry name" value="ADENINE NUCLEOTIDE ALPHA HYDROLASES-LIKE SUPERFAMILY PROTEIN"/>
    <property type="match status" value="1"/>
</dbReference>
<evidence type="ECO:0000259" key="2">
    <source>
        <dbReference type="Pfam" id="PF00582"/>
    </source>
</evidence>
<dbReference type="PRINTS" id="PR01438">
    <property type="entry name" value="UNVRSLSTRESS"/>
</dbReference>
<proteinExistence type="inferred from homology"/>
<organism evidence="3 4">
    <name type="scientific">Streptacidiphilus fuscans</name>
    <dbReference type="NCBI Taxonomy" id="2789292"/>
    <lineage>
        <taxon>Bacteria</taxon>
        <taxon>Bacillati</taxon>
        <taxon>Actinomycetota</taxon>
        <taxon>Actinomycetes</taxon>
        <taxon>Kitasatosporales</taxon>
        <taxon>Streptomycetaceae</taxon>
        <taxon>Streptacidiphilus</taxon>
    </lineage>
</organism>